<keyword evidence="7" id="KW-0299">Galactose metabolism</keyword>
<comment type="pathway">
    <text evidence="2">Carbohydrate metabolism; galactose metabolism.</text>
</comment>
<evidence type="ECO:0000256" key="7">
    <source>
        <dbReference type="ARBA" id="ARBA00023144"/>
    </source>
</evidence>
<evidence type="ECO:0000313" key="12">
    <source>
        <dbReference type="Proteomes" id="UP000568877"/>
    </source>
</evidence>
<evidence type="ECO:0000256" key="2">
    <source>
        <dbReference type="ARBA" id="ARBA00004947"/>
    </source>
</evidence>
<dbReference type="EC" id="2.7.7.12" evidence="3"/>
<reference evidence="11 12" key="1">
    <citation type="journal article" date="2020" name="Front. Microbiol.">
        <title>Single-cell genomics of novel Actinobacteria with the Wood-Ljungdahl pathway discovered in a serpentinizing system.</title>
        <authorList>
            <person name="Merino N."/>
            <person name="Kawai M."/>
            <person name="Boyd E.S."/>
            <person name="Colman D.R."/>
            <person name="McGlynn S.E."/>
            <person name="Nealson K.H."/>
            <person name="Kurokawa K."/>
            <person name="Hongoh Y."/>
        </authorList>
    </citation>
    <scope>NUCLEOTIDE SEQUENCE [LARGE SCALE GENOMIC DNA]</scope>
    <source>
        <strain evidence="11 12">S42</strain>
    </source>
</reference>
<sequence length="162" mass="18567">MSELRYNPTLGEWVVTATHRQERTFFPPKDYCPLCPTRPGSFPTEVPQEDYEIIVFENKFPTFRREPEPPAISGNGLHKVKPSLGICEVVLYSPRHEGSLTDLPLAQIENLVEVWADRYQELGSLNYIDYVFIFENKGEEIGVTLSHPHGQIYAFSYIPPIP</sequence>
<evidence type="ECO:0000259" key="10">
    <source>
        <dbReference type="Pfam" id="PF01087"/>
    </source>
</evidence>
<name>A0A6V8PQ36_9ACTN</name>
<dbReference type="InterPro" id="IPR005849">
    <property type="entry name" value="GalP_Utransf_N"/>
</dbReference>
<accession>A0A6V8PQ36</accession>
<dbReference type="Proteomes" id="UP000568877">
    <property type="component" value="Unassembled WGS sequence"/>
</dbReference>
<proteinExistence type="predicted"/>
<dbReference type="InterPro" id="IPR019779">
    <property type="entry name" value="GalP_UDPtransf1_His-AS"/>
</dbReference>
<dbReference type="InterPro" id="IPR001937">
    <property type="entry name" value="GalP_UDPtransf1"/>
</dbReference>
<evidence type="ECO:0000256" key="1">
    <source>
        <dbReference type="ARBA" id="ARBA00001107"/>
    </source>
</evidence>
<gene>
    <name evidence="11" type="ORF">HKBW3S42_01497</name>
</gene>
<dbReference type="GO" id="GO:0005737">
    <property type="term" value="C:cytoplasm"/>
    <property type="evidence" value="ECO:0007669"/>
    <property type="project" value="TreeGrafter"/>
</dbReference>
<dbReference type="Gene3D" id="3.30.428.10">
    <property type="entry name" value="HIT-like"/>
    <property type="match status" value="1"/>
</dbReference>
<keyword evidence="5 11" id="KW-0808">Transferase</keyword>
<dbReference type="EMBL" id="BLSA01000310">
    <property type="protein sequence ID" value="GFP33176.1"/>
    <property type="molecule type" value="Genomic_DNA"/>
</dbReference>
<evidence type="ECO:0000256" key="3">
    <source>
        <dbReference type="ARBA" id="ARBA00012384"/>
    </source>
</evidence>
<dbReference type="SUPFAM" id="SSF54197">
    <property type="entry name" value="HIT-like"/>
    <property type="match status" value="1"/>
</dbReference>
<evidence type="ECO:0000256" key="8">
    <source>
        <dbReference type="ARBA" id="ARBA00023277"/>
    </source>
</evidence>
<evidence type="ECO:0000256" key="6">
    <source>
        <dbReference type="ARBA" id="ARBA00022695"/>
    </source>
</evidence>
<organism evidence="11 12">
    <name type="scientific">Candidatus Hakubella thermalkaliphila</name>
    <dbReference type="NCBI Taxonomy" id="2754717"/>
    <lineage>
        <taxon>Bacteria</taxon>
        <taxon>Bacillati</taxon>
        <taxon>Actinomycetota</taxon>
        <taxon>Actinomycetota incertae sedis</taxon>
        <taxon>Candidatus Hakubellales</taxon>
        <taxon>Candidatus Hakubellaceae</taxon>
        <taxon>Candidatus Hakubella</taxon>
    </lineage>
</organism>
<keyword evidence="6 11" id="KW-0548">Nucleotidyltransferase</keyword>
<evidence type="ECO:0000256" key="5">
    <source>
        <dbReference type="ARBA" id="ARBA00022679"/>
    </source>
</evidence>
<dbReference type="GO" id="GO:0008270">
    <property type="term" value="F:zinc ion binding"/>
    <property type="evidence" value="ECO:0007669"/>
    <property type="project" value="InterPro"/>
</dbReference>
<evidence type="ECO:0000256" key="9">
    <source>
        <dbReference type="ARBA" id="ARBA00030549"/>
    </source>
</evidence>
<feature type="non-terminal residue" evidence="11">
    <location>
        <position position="162"/>
    </location>
</feature>
<dbReference type="Pfam" id="PF01087">
    <property type="entry name" value="GalP_UDP_transf"/>
    <property type="match status" value="1"/>
</dbReference>
<dbReference type="AlphaFoldDB" id="A0A6V8PQ36"/>
<evidence type="ECO:0000313" key="11">
    <source>
        <dbReference type="EMBL" id="GFP33176.1"/>
    </source>
</evidence>
<dbReference type="InterPro" id="IPR036265">
    <property type="entry name" value="HIT-like_sf"/>
</dbReference>
<dbReference type="GO" id="GO:0008108">
    <property type="term" value="F:UDP-glucose:hexose-1-phosphate uridylyltransferase activity"/>
    <property type="evidence" value="ECO:0007669"/>
    <property type="project" value="UniProtKB-EC"/>
</dbReference>
<evidence type="ECO:0000256" key="4">
    <source>
        <dbReference type="ARBA" id="ARBA00016340"/>
    </source>
</evidence>
<dbReference type="PROSITE" id="PS00117">
    <property type="entry name" value="GAL_P_UDP_TRANSF_I"/>
    <property type="match status" value="1"/>
</dbReference>
<dbReference type="PANTHER" id="PTHR11943:SF1">
    <property type="entry name" value="GALACTOSE-1-PHOSPHATE URIDYLYLTRANSFERASE"/>
    <property type="match status" value="1"/>
</dbReference>
<dbReference type="GO" id="GO:0033499">
    <property type="term" value="P:galactose catabolic process via UDP-galactose, Leloir pathway"/>
    <property type="evidence" value="ECO:0007669"/>
    <property type="project" value="TreeGrafter"/>
</dbReference>
<feature type="domain" description="Galactose-1-phosphate uridyl transferase N-terminal" evidence="10">
    <location>
        <begin position="2"/>
        <end position="159"/>
    </location>
</feature>
<protein>
    <recommendedName>
        <fullName evidence="4">Galactose-1-phosphate uridylyltransferase</fullName>
        <ecNumber evidence="3">2.7.7.12</ecNumber>
    </recommendedName>
    <alternativeName>
        <fullName evidence="9">UDP-glucose--hexose-1-phosphate uridylyltransferase</fullName>
    </alternativeName>
</protein>
<dbReference type="PANTHER" id="PTHR11943">
    <property type="entry name" value="GALACTOSE-1-PHOSPHATE URIDYLYLTRANSFERASE"/>
    <property type="match status" value="1"/>
</dbReference>
<comment type="catalytic activity">
    <reaction evidence="1">
        <text>alpha-D-galactose 1-phosphate + UDP-alpha-D-glucose = alpha-D-glucose 1-phosphate + UDP-alpha-D-galactose</text>
        <dbReference type="Rhea" id="RHEA:13989"/>
        <dbReference type="ChEBI" id="CHEBI:58336"/>
        <dbReference type="ChEBI" id="CHEBI:58601"/>
        <dbReference type="ChEBI" id="CHEBI:58885"/>
        <dbReference type="ChEBI" id="CHEBI:66914"/>
        <dbReference type="EC" id="2.7.7.12"/>
    </reaction>
</comment>
<comment type="caution">
    <text evidence="11">The sequence shown here is derived from an EMBL/GenBank/DDBJ whole genome shotgun (WGS) entry which is preliminary data.</text>
</comment>
<keyword evidence="8" id="KW-0119">Carbohydrate metabolism</keyword>